<protein>
    <submittedName>
        <fullName evidence="1">Uncharacterized protein</fullName>
    </submittedName>
</protein>
<accession>A0ACB9IGV8</accession>
<dbReference type="Proteomes" id="UP001056120">
    <property type="component" value="Linkage Group LG08"/>
</dbReference>
<gene>
    <name evidence="1" type="ORF">L1987_23233</name>
</gene>
<sequence>MRVVLAGYPDVTSGGVRLRWHEAEEAKARRGEGIRLGLPHAKDSGEMVVVYGGVRLEVHGEGDGDDGGDEWRGGA</sequence>
<proteinExistence type="predicted"/>
<organism evidence="1 2">
    <name type="scientific">Smallanthus sonchifolius</name>
    <dbReference type="NCBI Taxonomy" id="185202"/>
    <lineage>
        <taxon>Eukaryota</taxon>
        <taxon>Viridiplantae</taxon>
        <taxon>Streptophyta</taxon>
        <taxon>Embryophyta</taxon>
        <taxon>Tracheophyta</taxon>
        <taxon>Spermatophyta</taxon>
        <taxon>Magnoliopsida</taxon>
        <taxon>eudicotyledons</taxon>
        <taxon>Gunneridae</taxon>
        <taxon>Pentapetalae</taxon>
        <taxon>asterids</taxon>
        <taxon>campanulids</taxon>
        <taxon>Asterales</taxon>
        <taxon>Asteraceae</taxon>
        <taxon>Asteroideae</taxon>
        <taxon>Heliantheae alliance</taxon>
        <taxon>Millerieae</taxon>
        <taxon>Smallanthus</taxon>
    </lineage>
</organism>
<reference evidence="2" key="1">
    <citation type="journal article" date="2022" name="Mol. Ecol. Resour.">
        <title>The genomes of chicory, endive, great burdock and yacon provide insights into Asteraceae palaeo-polyploidization history and plant inulin production.</title>
        <authorList>
            <person name="Fan W."/>
            <person name="Wang S."/>
            <person name="Wang H."/>
            <person name="Wang A."/>
            <person name="Jiang F."/>
            <person name="Liu H."/>
            <person name="Zhao H."/>
            <person name="Xu D."/>
            <person name="Zhang Y."/>
        </authorList>
    </citation>
    <scope>NUCLEOTIDE SEQUENCE [LARGE SCALE GENOMIC DNA]</scope>
    <source>
        <strain evidence="2">cv. Yunnan</strain>
    </source>
</reference>
<keyword evidence="2" id="KW-1185">Reference proteome</keyword>
<dbReference type="EMBL" id="CM042025">
    <property type="protein sequence ID" value="KAI3807307.1"/>
    <property type="molecule type" value="Genomic_DNA"/>
</dbReference>
<evidence type="ECO:0000313" key="1">
    <source>
        <dbReference type="EMBL" id="KAI3807307.1"/>
    </source>
</evidence>
<name>A0ACB9IGV8_9ASTR</name>
<comment type="caution">
    <text evidence="1">The sequence shown here is derived from an EMBL/GenBank/DDBJ whole genome shotgun (WGS) entry which is preliminary data.</text>
</comment>
<reference evidence="1 2" key="2">
    <citation type="journal article" date="2022" name="Mol. Ecol. Resour.">
        <title>The genomes of chicory, endive, great burdock and yacon provide insights into Asteraceae paleo-polyploidization history and plant inulin production.</title>
        <authorList>
            <person name="Fan W."/>
            <person name="Wang S."/>
            <person name="Wang H."/>
            <person name="Wang A."/>
            <person name="Jiang F."/>
            <person name="Liu H."/>
            <person name="Zhao H."/>
            <person name="Xu D."/>
            <person name="Zhang Y."/>
        </authorList>
    </citation>
    <scope>NUCLEOTIDE SEQUENCE [LARGE SCALE GENOMIC DNA]</scope>
    <source>
        <strain evidence="2">cv. Yunnan</strain>
        <tissue evidence="1">Leaves</tissue>
    </source>
</reference>
<evidence type="ECO:0000313" key="2">
    <source>
        <dbReference type="Proteomes" id="UP001056120"/>
    </source>
</evidence>